<dbReference type="Proteomes" id="UP000007174">
    <property type="component" value="Unassembled WGS sequence"/>
</dbReference>
<dbReference type="HOGENOM" id="CLU_2849584_0_0_1"/>
<protein>
    <submittedName>
        <fullName evidence="2">Uncharacterized protein</fullName>
    </submittedName>
</protein>
<dbReference type="EMBL" id="CACQ02005693">
    <property type="protein sequence ID" value="CCF42860.1"/>
    <property type="molecule type" value="Genomic_DNA"/>
</dbReference>
<name>H1VRK4_COLHI</name>
<accession>H1VRK4</accession>
<evidence type="ECO:0000313" key="3">
    <source>
        <dbReference type="Proteomes" id="UP000007174"/>
    </source>
</evidence>
<dbReference type="AlphaFoldDB" id="H1VRK4"/>
<reference evidence="3" key="1">
    <citation type="journal article" date="2012" name="Nat. Genet.">
        <title>Lifestyle transitions in plant pathogenic Colletotrichum fungi deciphered by genome and transcriptome analyses.</title>
        <authorList>
            <person name="O'Connell R.J."/>
            <person name="Thon M.R."/>
            <person name="Hacquard S."/>
            <person name="Amyotte S.G."/>
            <person name="Kleemann J."/>
            <person name="Torres M.F."/>
            <person name="Damm U."/>
            <person name="Buiate E.A."/>
            <person name="Epstein L."/>
            <person name="Alkan N."/>
            <person name="Altmueller J."/>
            <person name="Alvarado-Balderrama L."/>
            <person name="Bauser C.A."/>
            <person name="Becker C."/>
            <person name="Birren B.W."/>
            <person name="Chen Z."/>
            <person name="Choi J."/>
            <person name="Crouch J.A."/>
            <person name="Duvick J.P."/>
            <person name="Farman M.A."/>
            <person name="Gan P."/>
            <person name="Heiman D."/>
            <person name="Henrissat B."/>
            <person name="Howard R.J."/>
            <person name="Kabbage M."/>
            <person name="Koch C."/>
            <person name="Kracher B."/>
            <person name="Kubo Y."/>
            <person name="Law A.D."/>
            <person name="Lebrun M.-H."/>
            <person name="Lee Y.-H."/>
            <person name="Miyara I."/>
            <person name="Moore N."/>
            <person name="Neumann U."/>
            <person name="Nordstroem K."/>
            <person name="Panaccione D.G."/>
            <person name="Panstruga R."/>
            <person name="Place M."/>
            <person name="Proctor R.H."/>
            <person name="Prusky D."/>
            <person name="Rech G."/>
            <person name="Reinhardt R."/>
            <person name="Rollins J.A."/>
            <person name="Rounsley S."/>
            <person name="Schardl C.L."/>
            <person name="Schwartz D.C."/>
            <person name="Shenoy N."/>
            <person name="Shirasu K."/>
            <person name="Sikhakolli U.R."/>
            <person name="Stueber K."/>
            <person name="Sukno S.A."/>
            <person name="Sweigard J.A."/>
            <person name="Takano Y."/>
            <person name="Takahara H."/>
            <person name="Trail F."/>
            <person name="van der Does H.C."/>
            <person name="Voll L.M."/>
            <person name="Will I."/>
            <person name="Young S."/>
            <person name="Zeng Q."/>
            <person name="Zhang J."/>
            <person name="Zhou S."/>
            <person name="Dickman M.B."/>
            <person name="Schulze-Lefert P."/>
            <person name="Ver Loren van Themaat E."/>
            <person name="Ma L.-J."/>
            <person name="Vaillancourt L.J."/>
        </authorList>
    </citation>
    <scope>NUCLEOTIDE SEQUENCE [LARGE SCALE GENOMIC DNA]</scope>
    <source>
        <strain evidence="3">IMI 349063</strain>
    </source>
</reference>
<gene>
    <name evidence="2" type="ORF">CH063_12735</name>
</gene>
<dbReference type="STRING" id="759273.H1VRK4"/>
<proteinExistence type="predicted"/>
<organism evidence="2 3">
    <name type="scientific">Colletotrichum higginsianum (strain IMI 349063)</name>
    <name type="common">Crucifer anthracnose fungus</name>
    <dbReference type="NCBI Taxonomy" id="759273"/>
    <lineage>
        <taxon>Eukaryota</taxon>
        <taxon>Fungi</taxon>
        <taxon>Dikarya</taxon>
        <taxon>Ascomycota</taxon>
        <taxon>Pezizomycotina</taxon>
        <taxon>Sordariomycetes</taxon>
        <taxon>Hypocreomycetidae</taxon>
        <taxon>Glomerellales</taxon>
        <taxon>Glomerellaceae</taxon>
        <taxon>Colletotrichum</taxon>
        <taxon>Colletotrichum destructivum species complex</taxon>
    </lineage>
</organism>
<evidence type="ECO:0000313" key="2">
    <source>
        <dbReference type="EMBL" id="CCF42860.1"/>
    </source>
</evidence>
<sequence>MSVADRIVSYLAPADNSAQTIKEGFSVSSPAAAASSGEDRHEGQTGGLLPDIRINRQSFGQDMIS</sequence>
<feature type="region of interest" description="Disordered" evidence="1">
    <location>
        <begin position="28"/>
        <end position="48"/>
    </location>
</feature>
<dbReference type="VEuPathDB" id="FungiDB:CH63R_04660"/>
<evidence type="ECO:0000256" key="1">
    <source>
        <dbReference type="SAM" id="MobiDB-lite"/>
    </source>
</evidence>